<dbReference type="AlphaFoldDB" id="A0A9N8LHP0"/>
<evidence type="ECO:0000313" key="2">
    <source>
        <dbReference type="Proteomes" id="UP000836404"/>
    </source>
</evidence>
<feature type="non-terminal residue" evidence="1">
    <location>
        <position position="1"/>
    </location>
</feature>
<gene>
    <name evidence="1" type="ORF">JKILLFL_G1985</name>
</gene>
<organism evidence="1 2">
    <name type="scientific">Tilletia laevis</name>
    <dbReference type="NCBI Taxonomy" id="157183"/>
    <lineage>
        <taxon>Eukaryota</taxon>
        <taxon>Fungi</taxon>
        <taxon>Dikarya</taxon>
        <taxon>Basidiomycota</taxon>
        <taxon>Ustilaginomycotina</taxon>
        <taxon>Exobasidiomycetes</taxon>
        <taxon>Tilletiales</taxon>
        <taxon>Tilletiaceae</taxon>
        <taxon>Tilletia</taxon>
    </lineage>
</organism>
<name>A0A9N8LHP0_9BASI</name>
<accession>A0A9N8LHP0</accession>
<evidence type="ECO:0000313" key="1">
    <source>
        <dbReference type="EMBL" id="CAD6906342.1"/>
    </source>
</evidence>
<reference evidence="1 2" key="1">
    <citation type="submission" date="2020-10" db="EMBL/GenBank/DDBJ databases">
        <authorList>
            <person name="Sedaghatjoo S."/>
        </authorList>
    </citation>
    <scope>NUCLEOTIDE SEQUENCE [LARGE SCALE GENOMIC DNA]</scope>
    <source>
        <strain evidence="1 2">LLFL</strain>
    </source>
</reference>
<dbReference type="EMBL" id="CAJHJF010000768">
    <property type="protein sequence ID" value="CAD6906342.1"/>
    <property type="molecule type" value="Genomic_DNA"/>
</dbReference>
<sequence length="66" mass="7243">MAIWQILSLPPFAQAAARDVRSAYRAIALRRCQWPAAVVQWENDFYVDKALAFGMSSSAGAWGVVG</sequence>
<keyword evidence="2" id="KW-1185">Reference proteome</keyword>
<protein>
    <submittedName>
        <fullName evidence="1">Uncharacterized protein</fullName>
    </submittedName>
</protein>
<comment type="caution">
    <text evidence="1">The sequence shown here is derived from an EMBL/GenBank/DDBJ whole genome shotgun (WGS) entry which is preliminary data.</text>
</comment>
<dbReference type="Proteomes" id="UP000836404">
    <property type="component" value="Unassembled WGS sequence"/>
</dbReference>
<proteinExistence type="predicted"/>